<keyword evidence="1" id="KW-0614">Plasmid</keyword>
<keyword evidence="2" id="KW-1185">Reference proteome</keyword>
<accession>A0A1L4A063</accession>
<reference evidence="1 2" key="1">
    <citation type="submission" date="2016-11" db="EMBL/GenBank/DDBJ databases">
        <title>Complete Genome Sequence of alachlor-degrading Sphingomonas sp. strain JJ-A5.</title>
        <authorList>
            <person name="Lee H."/>
            <person name="Ka J.-O."/>
        </authorList>
    </citation>
    <scope>NUCLEOTIDE SEQUENCE [LARGE SCALE GENOMIC DNA]</scope>
    <source>
        <strain evidence="1 2">JJ-A5</strain>
        <plasmid evidence="2">phsl1</plasmid>
    </source>
</reference>
<protein>
    <submittedName>
        <fullName evidence="1">Uncharacterized protein</fullName>
    </submittedName>
</protein>
<name>A0A1L4A063_9SPHN</name>
<geneLocation type="plasmid" evidence="2">
    <name>phsl1</name>
</geneLocation>
<sequence>MCVAQAQSSAAGHRDFVLEAGRCWCAARREKLAVQPRLVQTFAPFACEILAPVFDALFLNFEACLGRPMITGSQQEITQDERDLVALLEKPMSPITRFPESSLRIVLSVALFSTCLMVDLALPPDRRDRGRD</sequence>
<dbReference type="Proteomes" id="UP000182063">
    <property type="component" value="Plasmid pHSL1"/>
</dbReference>
<organism evidence="1 2">
    <name type="scientific">Tardibacter chloracetimidivorans</name>
    <dbReference type="NCBI Taxonomy" id="1921510"/>
    <lineage>
        <taxon>Bacteria</taxon>
        <taxon>Pseudomonadati</taxon>
        <taxon>Pseudomonadota</taxon>
        <taxon>Alphaproteobacteria</taxon>
        <taxon>Sphingomonadales</taxon>
        <taxon>Sphingomonadaceae</taxon>
        <taxon>Tardibacter</taxon>
    </lineage>
</organism>
<evidence type="ECO:0000313" key="2">
    <source>
        <dbReference type="Proteomes" id="UP000182063"/>
    </source>
</evidence>
<dbReference type="KEGG" id="sphj:BSL82_17640"/>
<dbReference type="EMBL" id="CP018222">
    <property type="protein sequence ID" value="API61274.1"/>
    <property type="molecule type" value="Genomic_DNA"/>
</dbReference>
<evidence type="ECO:0000313" key="1">
    <source>
        <dbReference type="EMBL" id="API61274.1"/>
    </source>
</evidence>
<dbReference type="AlphaFoldDB" id="A0A1L4A063"/>
<gene>
    <name evidence="1" type="ORF">BSL82_17640</name>
</gene>
<proteinExistence type="predicted"/>